<evidence type="ECO:0000313" key="4">
    <source>
        <dbReference type="EMBL" id="GJJ78684.1"/>
    </source>
</evidence>
<feature type="domain" description="GST C-terminal" evidence="3">
    <location>
        <begin position="417"/>
        <end position="559"/>
    </location>
</feature>
<reference evidence="4" key="1">
    <citation type="submission" date="2021-11" db="EMBL/GenBank/DDBJ databases">
        <authorList>
            <person name="Herlambang A."/>
            <person name="Guo Y."/>
            <person name="Takashima Y."/>
            <person name="Nishizawa T."/>
        </authorList>
    </citation>
    <scope>NUCLEOTIDE SEQUENCE</scope>
    <source>
        <strain evidence="4">E1425</strain>
    </source>
</reference>
<dbReference type="InterPro" id="IPR036282">
    <property type="entry name" value="Glutathione-S-Trfase_C_sf"/>
</dbReference>
<feature type="transmembrane region" description="Helical" evidence="1">
    <location>
        <begin position="12"/>
        <end position="34"/>
    </location>
</feature>
<dbReference type="Gene3D" id="3.40.30.10">
    <property type="entry name" value="Glutaredoxin"/>
    <property type="match status" value="1"/>
</dbReference>
<dbReference type="Pfam" id="PF14497">
    <property type="entry name" value="GST_C_3"/>
    <property type="match status" value="1"/>
</dbReference>
<dbReference type="InterPro" id="IPR050213">
    <property type="entry name" value="GST_superfamily"/>
</dbReference>
<dbReference type="SUPFAM" id="SSF52833">
    <property type="entry name" value="Thioredoxin-like"/>
    <property type="match status" value="1"/>
</dbReference>
<feature type="domain" description="GST N-terminal" evidence="2">
    <location>
        <begin position="332"/>
        <end position="415"/>
    </location>
</feature>
<dbReference type="PROSITE" id="PS50404">
    <property type="entry name" value="GST_NTER"/>
    <property type="match status" value="1"/>
</dbReference>
<feature type="transmembrane region" description="Helical" evidence="1">
    <location>
        <begin position="160"/>
        <end position="181"/>
    </location>
</feature>
<organism evidence="4 5">
    <name type="scientific">Entomortierella parvispora</name>
    <dbReference type="NCBI Taxonomy" id="205924"/>
    <lineage>
        <taxon>Eukaryota</taxon>
        <taxon>Fungi</taxon>
        <taxon>Fungi incertae sedis</taxon>
        <taxon>Mucoromycota</taxon>
        <taxon>Mortierellomycotina</taxon>
        <taxon>Mortierellomycetes</taxon>
        <taxon>Mortierellales</taxon>
        <taxon>Mortierellaceae</taxon>
        <taxon>Entomortierella</taxon>
    </lineage>
</organism>
<dbReference type="PROSITE" id="PS50405">
    <property type="entry name" value="GST_CTER"/>
    <property type="match status" value="1"/>
</dbReference>
<feature type="transmembrane region" description="Helical" evidence="1">
    <location>
        <begin position="201"/>
        <end position="227"/>
    </location>
</feature>
<dbReference type="PANTHER" id="PTHR11571">
    <property type="entry name" value="GLUTATHIONE S-TRANSFERASE"/>
    <property type="match status" value="1"/>
</dbReference>
<gene>
    <name evidence="4" type="ORF">EMPS_11043</name>
</gene>
<evidence type="ECO:0000313" key="5">
    <source>
        <dbReference type="Proteomes" id="UP000827284"/>
    </source>
</evidence>
<dbReference type="OrthoDB" id="414243at2759"/>
<evidence type="ECO:0008006" key="6">
    <source>
        <dbReference type="Google" id="ProtNLM"/>
    </source>
</evidence>
<accession>A0A9P3M1R7</accession>
<dbReference type="Gene3D" id="1.20.1050.10">
    <property type="match status" value="1"/>
</dbReference>
<proteinExistence type="predicted"/>
<evidence type="ECO:0000259" key="3">
    <source>
        <dbReference type="PROSITE" id="PS50405"/>
    </source>
</evidence>
<sequence length="574" mass="65246">MGVTYVSFLYTTHIISSFLFLFISVGILIHNIWWKGQKIWEFSRNDRAFRPRPTEGFVFWCTGYFFFRCVLSVLLLVGVNEGKRGLLENFADLPWVFVSGAMGFYLVGIIYATPASFSTHNGFSSKKRRSTQTDNYNNNNVVQINNDMGRFSSMMEPKRVYLPTPMVLNFTLLGLTILPLIANQILASFAGAAFDRDDLELYNSLIAAMYGVWSLVVAIIFVLYLFFGKQLLTIISSNMASINDNVGRVSSRIGADSEYTDRDDNERQLNTLKSTYQRMRAILILCGSLSAMMGFMMLFFAIYRRRILSDNTASETFALIWIHGARADPRACTYDLRYFPIHGLGATSRAILSISGVEWIDNVQPFATWREVKASTPFGFLPILTVRDPEGKTVNEFPEADVIERYLAKKLGFFGSTAEEELEVEILLNQTITLHNIWIFRVVPAKDQVRDEVTQAFLQYSLQFWINNCEKHLKTKAGKEGGVWNGHFVGDKRSIADIKAAVLMDTLLAIPGSEESLNAENAPGLWKVKEKVDLVPAYAAYRRSDAFKHHDHLQKEKVVPKFEGYDMKRCHIFS</sequence>
<dbReference type="SUPFAM" id="SSF47616">
    <property type="entry name" value="GST C-terminal domain-like"/>
    <property type="match status" value="1"/>
</dbReference>
<evidence type="ECO:0000256" key="1">
    <source>
        <dbReference type="SAM" id="Phobius"/>
    </source>
</evidence>
<dbReference type="EMBL" id="BQFW01000015">
    <property type="protein sequence ID" value="GJJ78684.1"/>
    <property type="molecule type" value="Genomic_DNA"/>
</dbReference>
<dbReference type="InterPro" id="IPR010987">
    <property type="entry name" value="Glutathione-S-Trfase_C-like"/>
</dbReference>
<name>A0A9P3M1R7_9FUNG</name>
<dbReference type="Proteomes" id="UP000827284">
    <property type="component" value="Unassembled WGS sequence"/>
</dbReference>
<dbReference type="InterPro" id="IPR036249">
    <property type="entry name" value="Thioredoxin-like_sf"/>
</dbReference>
<feature type="transmembrane region" description="Helical" evidence="1">
    <location>
        <begin position="281"/>
        <end position="303"/>
    </location>
</feature>
<dbReference type="GO" id="GO:0004364">
    <property type="term" value="F:glutathione transferase activity"/>
    <property type="evidence" value="ECO:0007669"/>
    <property type="project" value="TreeGrafter"/>
</dbReference>
<reference evidence="4" key="2">
    <citation type="journal article" date="2022" name="Microbiol. Resour. Announc.">
        <title>Whole-Genome Sequence of Entomortierella parvispora E1425, a Mucoromycotan Fungus Associated with Burkholderiaceae-Related Endosymbiotic Bacteria.</title>
        <authorList>
            <person name="Herlambang A."/>
            <person name="Guo Y."/>
            <person name="Takashima Y."/>
            <person name="Narisawa K."/>
            <person name="Ohta H."/>
            <person name="Nishizawa T."/>
        </authorList>
    </citation>
    <scope>NUCLEOTIDE SEQUENCE</scope>
    <source>
        <strain evidence="4">E1425</strain>
    </source>
</reference>
<keyword evidence="1" id="KW-1133">Transmembrane helix</keyword>
<keyword evidence="5" id="KW-1185">Reference proteome</keyword>
<dbReference type="InterPro" id="IPR004045">
    <property type="entry name" value="Glutathione_S-Trfase_N"/>
</dbReference>
<feature type="transmembrane region" description="Helical" evidence="1">
    <location>
        <begin position="97"/>
        <end position="119"/>
    </location>
</feature>
<dbReference type="AlphaFoldDB" id="A0A9P3M1R7"/>
<evidence type="ECO:0000259" key="2">
    <source>
        <dbReference type="PROSITE" id="PS50404"/>
    </source>
</evidence>
<dbReference type="GO" id="GO:0006749">
    <property type="term" value="P:glutathione metabolic process"/>
    <property type="evidence" value="ECO:0007669"/>
    <property type="project" value="TreeGrafter"/>
</dbReference>
<feature type="transmembrane region" description="Helical" evidence="1">
    <location>
        <begin position="57"/>
        <end position="77"/>
    </location>
</feature>
<comment type="caution">
    <text evidence="4">The sequence shown here is derived from an EMBL/GenBank/DDBJ whole genome shotgun (WGS) entry which is preliminary data.</text>
</comment>
<protein>
    <recommendedName>
        <fullName evidence="6">GST N-terminal domain-containing protein</fullName>
    </recommendedName>
</protein>
<dbReference type="InterPro" id="IPR004046">
    <property type="entry name" value="GST_C"/>
</dbReference>
<keyword evidence="1" id="KW-0812">Transmembrane</keyword>
<keyword evidence="1" id="KW-0472">Membrane</keyword>